<comment type="caution">
    <text evidence="1">The sequence shown here is derived from an EMBL/GenBank/DDBJ whole genome shotgun (WGS) entry which is preliminary data.</text>
</comment>
<proteinExistence type="predicted"/>
<reference evidence="1 2" key="1">
    <citation type="journal article" date="2019" name="Commun. Biol.">
        <title>The bagworm genome reveals a unique fibroin gene that provides high tensile strength.</title>
        <authorList>
            <person name="Kono N."/>
            <person name="Nakamura H."/>
            <person name="Ohtoshi R."/>
            <person name="Tomita M."/>
            <person name="Numata K."/>
            <person name="Arakawa K."/>
        </authorList>
    </citation>
    <scope>NUCLEOTIDE SEQUENCE [LARGE SCALE GENOMIC DNA]</scope>
</reference>
<dbReference type="Proteomes" id="UP000299102">
    <property type="component" value="Unassembled WGS sequence"/>
</dbReference>
<sequence length="91" mass="10215">MVKHHTLAEYRCKVTTSVVAFRPRILEVDGAASEKGDNQHRIPIRRAAGRRTRHLFIPRPPRAALPQTLSRAVFIDLHTGYIGDCCLCAPI</sequence>
<gene>
    <name evidence="1" type="ORF">EVAR_13024_1</name>
</gene>
<evidence type="ECO:0000313" key="1">
    <source>
        <dbReference type="EMBL" id="GBP18563.1"/>
    </source>
</evidence>
<keyword evidence="2" id="KW-1185">Reference proteome</keyword>
<dbReference type="EMBL" id="BGZK01000098">
    <property type="protein sequence ID" value="GBP18563.1"/>
    <property type="molecule type" value="Genomic_DNA"/>
</dbReference>
<organism evidence="1 2">
    <name type="scientific">Eumeta variegata</name>
    <name type="common">Bagworm moth</name>
    <name type="synonym">Eumeta japonica</name>
    <dbReference type="NCBI Taxonomy" id="151549"/>
    <lineage>
        <taxon>Eukaryota</taxon>
        <taxon>Metazoa</taxon>
        <taxon>Ecdysozoa</taxon>
        <taxon>Arthropoda</taxon>
        <taxon>Hexapoda</taxon>
        <taxon>Insecta</taxon>
        <taxon>Pterygota</taxon>
        <taxon>Neoptera</taxon>
        <taxon>Endopterygota</taxon>
        <taxon>Lepidoptera</taxon>
        <taxon>Glossata</taxon>
        <taxon>Ditrysia</taxon>
        <taxon>Tineoidea</taxon>
        <taxon>Psychidae</taxon>
        <taxon>Oiketicinae</taxon>
        <taxon>Eumeta</taxon>
    </lineage>
</organism>
<dbReference type="AlphaFoldDB" id="A0A4C1TWX9"/>
<evidence type="ECO:0000313" key="2">
    <source>
        <dbReference type="Proteomes" id="UP000299102"/>
    </source>
</evidence>
<name>A0A4C1TWX9_EUMVA</name>
<accession>A0A4C1TWX9</accession>
<protein>
    <submittedName>
        <fullName evidence="1">Uncharacterized protein</fullName>
    </submittedName>
</protein>